<reference evidence="1 2" key="1">
    <citation type="submission" date="2013-07" db="EMBL/GenBank/DDBJ databases">
        <title>Isolation of Lactococcus garvieae strain TRF1 from the fecal material of a timber rattlesnake.</title>
        <authorList>
            <person name="McLaughlin R.W."/>
            <person name="Cochran P.A."/>
            <person name="Dowd S.E."/>
        </authorList>
    </citation>
    <scope>NUCLEOTIDE SEQUENCE [LARGE SCALE GENOMIC DNA]</scope>
    <source>
        <strain evidence="1 2">TRF1</strain>
    </source>
</reference>
<sequence>MEILIICVLLAFLVFQLFSFSKTSVLQEKAEEREE</sequence>
<proteinExistence type="predicted"/>
<accession>V8AQL3</accession>
<organism evidence="1 2">
    <name type="scientific">Lactococcus garvieae TRF1</name>
    <dbReference type="NCBI Taxonomy" id="1380772"/>
    <lineage>
        <taxon>Bacteria</taxon>
        <taxon>Bacillati</taxon>
        <taxon>Bacillota</taxon>
        <taxon>Bacilli</taxon>
        <taxon>Lactobacillales</taxon>
        <taxon>Streptococcaceae</taxon>
        <taxon>Lactococcus</taxon>
    </lineage>
</organism>
<dbReference type="AlphaFoldDB" id="V8AQL3"/>
<gene>
    <name evidence="1" type="ORF">N568_0104165</name>
</gene>
<name>V8AQL3_9LACT</name>
<dbReference type="Proteomes" id="UP000018692">
    <property type="component" value="Unassembled WGS sequence"/>
</dbReference>
<evidence type="ECO:0000313" key="1">
    <source>
        <dbReference type="EMBL" id="ETD05098.1"/>
    </source>
</evidence>
<dbReference type="EMBL" id="AVFE01000011">
    <property type="protein sequence ID" value="ETD05098.1"/>
    <property type="molecule type" value="Genomic_DNA"/>
</dbReference>
<evidence type="ECO:0000313" key="2">
    <source>
        <dbReference type="Proteomes" id="UP000018692"/>
    </source>
</evidence>
<comment type="caution">
    <text evidence="1">The sequence shown here is derived from an EMBL/GenBank/DDBJ whole genome shotgun (WGS) entry which is preliminary data.</text>
</comment>
<protein>
    <submittedName>
        <fullName evidence="1">Uncharacterized protein</fullName>
    </submittedName>
</protein>